<accession>A0A0B2QK87</accession>
<dbReference type="Proteomes" id="UP000053555">
    <property type="component" value="Unassembled WGS sequence"/>
</dbReference>
<gene>
    <name evidence="1" type="ORF">glysoja_033685</name>
</gene>
<dbReference type="InterPro" id="IPR007750">
    <property type="entry name" value="DUF674"/>
</dbReference>
<reference evidence="1" key="1">
    <citation type="submission" date="2014-07" db="EMBL/GenBank/DDBJ databases">
        <title>Identification of a novel salt tolerance gene in wild soybean by whole-genome sequencing.</title>
        <authorList>
            <person name="Lam H.-M."/>
            <person name="Qi X."/>
            <person name="Li M.-W."/>
            <person name="Liu X."/>
            <person name="Xie M."/>
            <person name="Ni M."/>
            <person name="Xu X."/>
        </authorList>
    </citation>
    <scope>NUCLEOTIDE SEQUENCE [LARGE SCALE GENOMIC DNA]</scope>
    <source>
        <tissue evidence="1">Root</tissue>
    </source>
</reference>
<name>A0A0B2QK87_GLYSO</name>
<dbReference type="EMBL" id="KN657558">
    <property type="protein sequence ID" value="KHN21826.1"/>
    <property type="molecule type" value="Genomic_DNA"/>
</dbReference>
<sequence>MSGANKKMIEALGARKKEEYLKNPKLCRIFKLYKSEKVCASRCKKCLKMQEMISKKKEMLQYPTKLKLFEPRCYDGAREADVGFMKRSCLFVVSNDLKVRQLTTTSSIQDMQELGNVKFDDVKEHMVEIRKSHEVNI</sequence>
<dbReference type="Pfam" id="PF05056">
    <property type="entry name" value="DUF674"/>
    <property type="match status" value="1"/>
</dbReference>
<dbReference type="AlphaFoldDB" id="A0A0B2QK87"/>
<evidence type="ECO:0000313" key="1">
    <source>
        <dbReference type="EMBL" id="KHN21826.1"/>
    </source>
</evidence>
<protein>
    <submittedName>
        <fullName evidence="1">Uncharacterized protein</fullName>
    </submittedName>
</protein>
<organism evidence="1">
    <name type="scientific">Glycine soja</name>
    <name type="common">Wild soybean</name>
    <dbReference type="NCBI Taxonomy" id="3848"/>
    <lineage>
        <taxon>Eukaryota</taxon>
        <taxon>Viridiplantae</taxon>
        <taxon>Streptophyta</taxon>
        <taxon>Embryophyta</taxon>
        <taxon>Tracheophyta</taxon>
        <taxon>Spermatophyta</taxon>
        <taxon>Magnoliopsida</taxon>
        <taxon>eudicotyledons</taxon>
        <taxon>Gunneridae</taxon>
        <taxon>Pentapetalae</taxon>
        <taxon>rosids</taxon>
        <taxon>fabids</taxon>
        <taxon>Fabales</taxon>
        <taxon>Fabaceae</taxon>
        <taxon>Papilionoideae</taxon>
        <taxon>50 kb inversion clade</taxon>
        <taxon>NPAAA clade</taxon>
        <taxon>indigoferoid/millettioid clade</taxon>
        <taxon>Phaseoleae</taxon>
        <taxon>Glycine</taxon>
        <taxon>Glycine subgen. Soja</taxon>
    </lineage>
</organism>
<proteinExistence type="predicted"/>